<dbReference type="EMBL" id="PHQP01000077">
    <property type="protein sequence ID" value="RAV33416.1"/>
    <property type="molecule type" value="Genomic_DNA"/>
</dbReference>
<evidence type="ECO:0000256" key="1">
    <source>
        <dbReference type="SAM" id="Phobius"/>
    </source>
</evidence>
<dbReference type="OrthoDB" id="4775239at2"/>
<sequence length="118" mass="12773">MLGILEGLAGVLFGIFLVIREAQGFHDPGAKISGYGTALWFFFVCGAVLAAGVFLYRGSFWGRGPIVFFQLCLLGVAYYMFRSGALHLGVPTALFAIVGLGLLFNPRSVDWAATRHKI</sequence>
<proteinExistence type="predicted"/>
<dbReference type="AlphaFoldDB" id="A0A364VA27"/>
<keyword evidence="1" id="KW-0472">Membrane</keyword>
<evidence type="ECO:0000313" key="3">
    <source>
        <dbReference type="Proteomes" id="UP000251047"/>
    </source>
</evidence>
<protein>
    <submittedName>
        <fullName evidence="2">Uncharacterized protein</fullName>
    </submittedName>
</protein>
<evidence type="ECO:0000313" key="2">
    <source>
        <dbReference type="EMBL" id="RAV33416.1"/>
    </source>
</evidence>
<feature type="transmembrane region" description="Helical" evidence="1">
    <location>
        <begin position="87"/>
        <end position="105"/>
    </location>
</feature>
<dbReference type="Proteomes" id="UP000251047">
    <property type="component" value="Unassembled WGS sequence"/>
</dbReference>
<accession>A0A364VA27</accession>
<gene>
    <name evidence="2" type="ORF">CWC39_08565</name>
</gene>
<organism evidence="2 3">
    <name type="scientific">Corynebacterium heidelbergense</name>
    <dbReference type="NCBI Taxonomy" id="2055947"/>
    <lineage>
        <taxon>Bacteria</taxon>
        <taxon>Bacillati</taxon>
        <taxon>Actinomycetota</taxon>
        <taxon>Actinomycetes</taxon>
        <taxon>Mycobacteriales</taxon>
        <taxon>Corynebacteriaceae</taxon>
        <taxon>Corynebacterium</taxon>
    </lineage>
</organism>
<name>A0A364VA27_9CORY</name>
<comment type="caution">
    <text evidence="2">The sequence shown here is derived from an EMBL/GenBank/DDBJ whole genome shotgun (WGS) entry which is preliminary data.</text>
</comment>
<feature type="transmembrane region" description="Helical" evidence="1">
    <location>
        <begin position="63"/>
        <end position="81"/>
    </location>
</feature>
<feature type="transmembrane region" description="Helical" evidence="1">
    <location>
        <begin position="34"/>
        <end position="56"/>
    </location>
</feature>
<keyword evidence="1" id="KW-0812">Transmembrane</keyword>
<keyword evidence="1" id="KW-1133">Transmembrane helix</keyword>
<reference evidence="2 3" key="1">
    <citation type="journal article" date="2018" name="Syst. Appl. Microbiol.">
        <title>Corynebacterium heidelbergense sp. nov., isolated from the preen glands of Egyptian geese (Alopochen aegyptiacus).</title>
        <authorList>
            <person name="Braun M.S."/>
            <person name="Wang E."/>
            <person name="Zimmermann S."/>
            <person name="Wink M."/>
        </authorList>
    </citation>
    <scope>NUCLEOTIDE SEQUENCE [LARGE SCALE GENOMIC DNA]</scope>
    <source>
        <strain evidence="2 3">DSM 104638</strain>
    </source>
</reference>